<evidence type="ECO:0000256" key="1">
    <source>
        <dbReference type="SAM" id="MobiDB-lite"/>
    </source>
</evidence>
<dbReference type="EMBL" id="JAGGNH010000004">
    <property type="protein sequence ID" value="KAJ0974342.1"/>
    <property type="molecule type" value="Genomic_DNA"/>
</dbReference>
<reference evidence="3" key="2">
    <citation type="journal article" date="2022" name="Hortic Res">
        <title>The genome of Dioscorea zingiberensis sheds light on the biosynthesis, origin and evolution of the medicinally important diosgenin saponins.</title>
        <authorList>
            <person name="Li Y."/>
            <person name="Tan C."/>
            <person name="Li Z."/>
            <person name="Guo J."/>
            <person name="Li S."/>
            <person name="Chen X."/>
            <person name="Wang C."/>
            <person name="Dai X."/>
            <person name="Yang H."/>
            <person name="Song W."/>
            <person name="Hou L."/>
            <person name="Xu J."/>
            <person name="Tong Z."/>
            <person name="Xu A."/>
            <person name="Yuan X."/>
            <person name="Wang W."/>
            <person name="Yang Q."/>
            <person name="Chen L."/>
            <person name="Sun Z."/>
            <person name="Wang K."/>
            <person name="Pan B."/>
            <person name="Chen J."/>
            <person name="Bao Y."/>
            <person name="Liu F."/>
            <person name="Qi X."/>
            <person name="Gang D.R."/>
            <person name="Wen J."/>
            <person name="Li J."/>
        </authorList>
    </citation>
    <scope>NUCLEOTIDE SEQUENCE</scope>
    <source>
        <strain evidence="3">Dzin_1.0</strain>
    </source>
</reference>
<proteinExistence type="predicted"/>
<name>A0A9D5HFJ5_9LILI</name>
<keyword evidence="2" id="KW-0732">Signal</keyword>
<comment type="caution">
    <text evidence="3">The sequence shown here is derived from an EMBL/GenBank/DDBJ whole genome shotgun (WGS) entry which is preliminary data.</text>
</comment>
<organism evidence="3 4">
    <name type="scientific">Dioscorea zingiberensis</name>
    <dbReference type="NCBI Taxonomy" id="325984"/>
    <lineage>
        <taxon>Eukaryota</taxon>
        <taxon>Viridiplantae</taxon>
        <taxon>Streptophyta</taxon>
        <taxon>Embryophyta</taxon>
        <taxon>Tracheophyta</taxon>
        <taxon>Spermatophyta</taxon>
        <taxon>Magnoliopsida</taxon>
        <taxon>Liliopsida</taxon>
        <taxon>Dioscoreales</taxon>
        <taxon>Dioscoreaceae</taxon>
        <taxon>Dioscorea</taxon>
    </lineage>
</organism>
<sequence>MIRRLALSGYAQVPAVVVVVDAAVAVAVAQVPFPGGQVSRNSRTRGRRSRKDDMIPPSSGNPNREIAIIPSSLERAVPSSSSCHKSHHPAVGVEHHERTPSLPEHTFRILGERDPGEASLSTQWSTPPRLITPIQANTSQHAAEDRHPLDCDPQMAAHYCLVQRISRALSEKAKAQSGEIQSMDEESQDNNGEEKLFDEDMPLALIVKDAKQEAVARRALIKNNACPKKGRVIADKDDS</sequence>
<feature type="signal peptide" evidence="2">
    <location>
        <begin position="1"/>
        <end position="29"/>
    </location>
</feature>
<protein>
    <submittedName>
        <fullName evidence="3">Uncharacterized protein</fullName>
    </submittedName>
</protein>
<feature type="region of interest" description="Disordered" evidence="1">
    <location>
        <begin position="173"/>
        <end position="197"/>
    </location>
</feature>
<evidence type="ECO:0000313" key="4">
    <source>
        <dbReference type="Proteomes" id="UP001085076"/>
    </source>
</evidence>
<feature type="region of interest" description="Disordered" evidence="1">
    <location>
        <begin position="77"/>
        <end position="98"/>
    </location>
</feature>
<gene>
    <name evidence="3" type="ORF">J5N97_016307</name>
</gene>
<keyword evidence="4" id="KW-1185">Reference proteome</keyword>
<dbReference type="Proteomes" id="UP001085076">
    <property type="component" value="Miscellaneous, Linkage group lg04"/>
</dbReference>
<accession>A0A9D5HFJ5</accession>
<feature type="chain" id="PRO_5038462053" evidence="2">
    <location>
        <begin position="30"/>
        <end position="239"/>
    </location>
</feature>
<reference evidence="3" key="1">
    <citation type="submission" date="2021-03" db="EMBL/GenBank/DDBJ databases">
        <authorList>
            <person name="Li Z."/>
            <person name="Yang C."/>
        </authorList>
    </citation>
    <scope>NUCLEOTIDE SEQUENCE</scope>
    <source>
        <strain evidence="3">Dzin_1.0</strain>
        <tissue evidence="3">Leaf</tissue>
    </source>
</reference>
<evidence type="ECO:0000313" key="3">
    <source>
        <dbReference type="EMBL" id="KAJ0974342.1"/>
    </source>
</evidence>
<feature type="region of interest" description="Disordered" evidence="1">
    <location>
        <begin position="34"/>
        <end position="65"/>
    </location>
</feature>
<evidence type="ECO:0000256" key="2">
    <source>
        <dbReference type="SAM" id="SignalP"/>
    </source>
</evidence>
<dbReference type="AlphaFoldDB" id="A0A9D5HFJ5"/>